<dbReference type="InterPro" id="IPR000086">
    <property type="entry name" value="NUDIX_hydrolase_dom"/>
</dbReference>
<sequence length="367" mass="40964">MTPRPVESSISSAATPQPWYSHPNLERDRSHVVAFPCTIEDLLENGDLDWSASRFILLHNHGMWYRVQPSVGPLFLKYQELKDMLKRTSASNDTNGENKDARKSLVAWVGRYQDIDYWAAYTPDSVKVLQKGNQTKVDSSSTDFKALREFGDALESQEDAGILATAQGLVEFHKSHPFCSLCGGATQPVKAGACRKCANCRKSVYPRLDVASIMLITSPCHQYALLGRKKLWPKGRYSTLAGFCEVGETLEDCCRRETYEESGVEVDPSSVKFVASQPWPFPRSLMVGFRAIATTTASSQEGELPNIVVDTSEMEDIQWFAKDFVRTRLEGGSAALEYEPNGKEADFHIPGKSSLARMLITQWTNET</sequence>
<dbReference type="EMBL" id="JAGRRH010000024">
    <property type="protein sequence ID" value="KAG7343312.1"/>
    <property type="molecule type" value="Genomic_DNA"/>
</dbReference>
<reference evidence="7" key="2">
    <citation type="submission" date="2021-04" db="EMBL/GenBank/DDBJ databases">
        <authorList>
            <person name="Podell S."/>
        </authorList>
    </citation>
    <scope>NUCLEOTIDE SEQUENCE</scope>
    <source>
        <strain evidence="7">Hildebrandi</strain>
    </source>
</reference>
<dbReference type="GO" id="GO:0019677">
    <property type="term" value="P:NAD+ catabolic process"/>
    <property type="evidence" value="ECO:0007669"/>
    <property type="project" value="TreeGrafter"/>
</dbReference>
<evidence type="ECO:0000256" key="2">
    <source>
        <dbReference type="ARBA" id="ARBA00022723"/>
    </source>
</evidence>
<feature type="region of interest" description="Disordered" evidence="5">
    <location>
        <begin position="1"/>
        <end position="22"/>
    </location>
</feature>
<dbReference type="PANTHER" id="PTHR42904">
    <property type="entry name" value="NUDIX HYDROLASE, NUDC SUBFAMILY"/>
    <property type="match status" value="1"/>
</dbReference>
<dbReference type="GO" id="GO:0035529">
    <property type="term" value="F:NADH pyrophosphatase activity"/>
    <property type="evidence" value="ECO:0007669"/>
    <property type="project" value="TreeGrafter"/>
</dbReference>
<dbReference type="GO" id="GO:0046872">
    <property type="term" value="F:metal ion binding"/>
    <property type="evidence" value="ECO:0007669"/>
    <property type="project" value="UniProtKB-KW"/>
</dbReference>
<dbReference type="GO" id="GO:0005777">
    <property type="term" value="C:peroxisome"/>
    <property type="evidence" value="ECO:0007669"/>
    <property type="project" value="TreeGrafter"/>
</dbReference>
<dbReference type="PROSITE" id="PS00893">
    <property type="entry name" value="NUDIX_BOX"/>
    <property type="match status" value="1"/>
</dbReference>
<dbReference type="PROSITE" id="PS51462">
    <property type="entry name" value="NUDIX"/>
    <property type="match status" value="1"/>
</dbReference>
<keyword evidence="3" id="KW-0378">Hydrolase</keyword>
<dbReference type="CDD" id="cd03429">
    <property type="entry name" value="NUDIX_NADH_pyrophosphatase_Nudt13"/>
    <property type="match status" value="1"/>
</dbReference>
<dbReference type="OrthoDB" id="10249612at2759"/>
<dbReference type="AlphaFoldDB" id="A0A9K3KGT1"/>
<keyword evidence="2" id="KW-0479">Metal-binding</keyword>
<dbReference type="InterPro" id="IPR049734">
    <property type="entry name" value="NudC-like_C"/>
</dbReference>
<name>A0A9K3KGT1_9STRA</name>
<reference evidence="7" key="1">
    <citation type="journal article" date="2021" name="Sci. Rep.">
        <title>Diploid genomic architecture of Nitzschia inconspicua, an elite biomass production diatom.</title>
        <authorList>
            <person name="Oliver A."/>
            <person name="Podell S."/>
            <person name="Pinowska A."/>
            <person name="Traller J.C."/>
            <person name="Smith S.R."/>
            <person name="McClure R."/>
            <person name="Beliaev A."/>
            <person name="Bohutskyi P."/>
            <person name="Hill E.A."/>
            <person name="Rabines A."/>
            <person name="Zheng H."/>
            <person name="Allen L.Z."/>
            <person name="Kuo A."/>
            <person name="Grigoriev I.V."/>
            <person name="Allen A.E."/>
            <person name="Hazlebeck D."/>
            <person name="Allen E.E."/>
        </authorList>
    </citation>
    <scope>NUCLEOTIDE SEQUENCE</scope>
    <source>
        <strain evidence="7">Hildebrandi</strain>
    </source>
</reference>
<keyword evidence="4" id="KW-0460">Magnesium</keyword>
<feature type="domain" description="Nudix hydrolase" evidence="6">
    <location>
        <begin position="206"/>
        <end position="343"/>
    </location>
</feature>
<dbReference type="InterPro" id="IPR050241">
    <property type="entry name" value="NAD-cap_RNA_hydrolase_NudC"/>
</dbReference>
<organism evidence="7 8">
    <name type="scientific">Nitzschia inconspicua</name>
    <dbReference type="NCBI Taxonomy" id="303405"/>
    <lineage>
        <taxon>Eukaryota</taxon>
        <taxon>Sar</taxon>
        <taxon>Stramenopiles</taxon>
        <taxon>Ochrophyta</taxon>
        <taxon>Bacillariophyta</taxon>
        <taxon>Bacillariophyceae</taxon>
        <taxon>Bacillariophycidae</taxon>
        <taxon>Bacillariales</taxon>
        <taxon>Bacillariaceae</taxon>
        <taxon>Nitzschia</taxon>
    </lineage>
</organism>
<keyword evidence="8" id="KW-1185">Reference proteome</keyword>
<dbReference type="Pfam" id="PF00293">
    <property type="entry name" value="NUDIX"/>
    <property type="match status" value="1"/>
</dbReference>
<gene>
    <name evidence="7" type="ORF">IV203_021257</name>
</gene>
<proteinExistence type="predicted"/>
<dbReference type="Pfam" id="PF09297">
    <property type="entry name" value="Zn_ribbon_NUD"/>
    <property type="match status" value="1"/>
</dbReference>
<dbReference type="InterPro" id="IPR015376">
    <property type="entry name" value="Znr_NADH_PPase"/>
</dbReference>
<dbReference type="GO" id="GO:0006742">
    <property type="term" value="P:NADP+ catabolic process"/>
    <property type="evidence" value="ECO:0007669"/>
    <property type="project" value="TreeGrafter"/>
</dbReference>
<evidence type="ECO:0000256" key="1">
    <source>
        <dbReference type="ARBA" id="ARBA00001946"/>
    </source>
</evidence>
<evidence type="ECO:0000256" key="5">
    <source>
        <dbReference type="SAM" id="MobiDB-lite"/>
    </source>
</evidence>
<comment type="caution">
    <text evidence="7">The sequence shown here is derived from an EMBL/GenBank/DDBJ whole genome shotgun (WGS) entry which is preliminary data.</text>
</comment>
<dbReference type="PANTHER" id="PTHR42904:SF6">
    <property type="entry name" value="NAD-CAPPED RNA HYDROLASE NUDT12"/>
    <property type="match status" value="1"/>
</dbReference>
<accession>A0A9K3KGT1</accession>
<evidence type="ECO:0000313" key="8">
    <source>
        <dbReference type="Proteomes" id="UP000693970"/>
    </source>
</evidence>
<dbReference type="Proteomes" id="UP000693970">
    <property type="component" value="Unassembled WGS sequence"/>
</dbReference>
<evidence type="ECO:0000256" key="3">
    <source>
        <dbReference type="ARBA" id="ARBA00022801"/>
    </source>
</evidence>
<evidence type="ECO:0000256" key="4">
    <source>
        <dbReference type="ARBA" id="ARBA00022842"/>
    </source>
</evidence>
<dbReference type="InterPro" id="IPR020084">
    <property type="entry name" value="NUDIX_hydrolase_CS"/>
</dbReference>
<evidence type="ECO:0000313" key="7">
    <source>
        <dbReference type="EMBL" id="KAG7343312.1"/>
    </source>
</evidence>
<evidence type="ECO:0000259" key="6">
    <source>
        <dbReference type="PROSITE" id="PS51462"/>
    </source>
</evidence>
<comment type="cofactor">
    <cofactor evidence="1">
        <name>Mg(2+)</name>
        <dbReference type="ChEBI" id="CHEBI:18420"/>
    </cofactor>
</comment>
<protein>
    <submittedName>
        <fullName evidence="7">NAD+ diphosphatase</fullName>
    </submittedName>
</protein>
<dbReference type="NCBIfam" id="NF001299">
    <property type="entry name" value="PRK00241.1"/>
    <property type="match status" value="1"/>
</dbReference>
<dbReference type="GO" id="GO:0005829">
    <property type="term" value="C:cytosol"/>
    <property type="evidence" value="ECO:0007669"/>
    <property type="project" value="TreeGrafter"/>
</dbReference>